<gene>
    <name evidence="2" type="ORF">B7492_10710</name>
</gene>
<keyword evidence="1" id="KW-1133">Transmembrane helix</keyword>
<protein>
    <submittedName>
        <fullName evidence="2">Uncharacterized protein</fullName>
    </submittedName>
</protein>
<organism evidence="2 3">
    <name type="scientific">Bacillus mycoides</name>
    <dbReference type="NCBI Taxonomy" id="1405"/>
    <lineage>
        <taxon>Bacteria</taxon>
        <taxon>Bacillati</taxon>
        <taxon>Bacillota</taxon>
        <taxon>Bacilli</taxon>
        <taxon>Bacillales</taxon>
        <taxon>Bacillaceae</taxon>
        <taxon>Bacillus</taxon>
        <taxon>Bacillus cereus group</taxon>
    </lineage>
</organism>
<dbReference type="Proteomes" id="UP000192932">
    <property type="component" value="Chromosome"/>
</dbReference>
<evidence type="ECO:0000256" key="1">
    <source>
        <dbReference type="SAM" id="Phobius"/>
    </source>
</evidence>
<proteinExistence type="predicted"/>
<dbReference type="EMBL" id="CP020743">
    <property type="protein sequence ID" value="ARJ21697.1"/>
    <property type="molecule type" value="Genomic_DNA"/>
</dbReference>
<keyword evidence="1" id="KW-0812">Transmembrane</keyword>
<evidence type="ECO:0000313" key="3">
    <source>
        <dbReference type="Proteomes" id="UP000192932"/>
    </source>
</evidence>
<evidence type="ECO:0000313" key="2">
    <source>
        <dbReference type="EMBL" id="ARJ21697.1"/>
    </source>
</evidence>
<feature type="transmembrane region" description="Helical" evidence="1">
    <location>
        <begin position="18"/>
        <end position="35"/>
    </location>
</feature>
<reference evidence="2 3" key="1">
    <citation type="submission" date="2017-04" db="EMBL/GenBank/DDBJ databases">
        <title>The Characteristic of a Fine Plant Growth-Promoting Rhizobacteria Bacillus mycoides Gnyt1 and its Whole Genome Sequencing Analysis.</title>
        <authorList>
            <person name="Li J.H."/>
            <person name="Yao T."/>
        </authorList>
    </citation>
    <scope>NUCLEOTIDE SEQUENCE [LARGE SCALE GENOMIC DNA]</scope>
    <source>
        <strain evidence="2 3">Gnyt1</strain>
    </source>
</reference>
<keyword evidence="1" id="KW-0472">Membrane</keyword>
<name>A0A1W6A788_BACMY</name>
<dbReference type="AlphaFoldDB" id="A0A1W6A788"/>
<sequence length="228" mass="25455">MVILTLLGKVVLRMKRKILFGSAAIAVILIATLGVREYGALKYSSDKDDSTNSNIVEASESQIYNAEIGEWVSKMNVLLSEPMNDPKLKKASNDEGFEYYLKSLVVNDESPIHLIKGNKELEKDYINLFLLTSYISNKQVARTVHLDPNGEAMESTDLVNQWAPTDENTRIAFEYMKQIINDLDVAINHNGKGELYGVTHVLNTRLASQQTKKKPVLFAVGLAFVLSC</sequence>
<accession>A0A1W6A788</accession>